<sequence length="978" mass="103797">MNKNLLAAFLATGCAVGALCPVAAHAQTEQRDYDIAAQPLGDALREYSDVSGRQIIFATDLVKGRRSTSVRGRMSSDRALSRLLTGSGLQPELVDGALVLRVGNAPVPASDGSTEASEDSAIIVTGTRIRGAGPTGSPVLTLDRSEIEKSGTGSVQQLLQALPQSFGGGPNETTLGATTRNGSGTDGTFASSINLRGLGPSSTLVLIDGARPALGGLGGVFADLSLIPLSAIERIEVLTDGASAIYGADAVAGVVNIRLRNSFKGAETSVRIGTADGDMGERQFGQIFGTRWDGGHVTLAYQFSERDALAAADRRFATEDLRPFGGPDYRSLFAAPGTITAANGQTFAIPPGQDGTALTPADLIAGTRNPGDRRAASDLLPRQRVHSLYLAGELDLTSSLTLRTSILAAQRDYRKVALNQYLSAARVPVTNPYYVDPIGTNQPVTVNYNFANDLGAPIDAGRVRGISAAAGLEQALGRWRVQLGGAYGRQKSRSDSINIPNRTRLTAALTETNPATAFNIFGDGTANNPATIAAIRGSIGSRDDFESWSAALRADGPLLRLPGGDVRLALGAEYRRERYFNLTINDLSRAAPSMTPLTGLPGPRHVRSAYAELFVPLFGQDNAVPGFHRLDLSIAGRVEDYSDVGRTTNPKVGVRWEPLRGFALRGSYGTSFRAPAFDELIGPTVSNYTTFQLPDPMSPTGTANVIGLFGYGPGIKPERATTWTAGVDIAPAALPGFKAAVTYYDVDYRDRIGSVTEDYLRFLTRRDLFGGIVNDNPSPELLAYYFAFPTFTNPLGLAPGDVDAIVDGQVRNLSSVRQSGIDFDIGYAPGLAGGTIDVGLAGSHIFRIDRRLTPGTPAIDVVGTFANPSKWRLRGRAGWSKNGFAATAFVNYIGGYLNQIPTVAARVPSWTTVDLSLSQRFGSDENERGLQLAISALNIFDRDPPYVESRTNNSALAYDPEKASPVGRSIAVQATIRW</sequence>
<dbReference type="GO" id="GO:0009279">
    <property type="term" value="C:cell outer membrane"/>
    <property type="evidence" value="ECO:0007669"/>
    <property type="project" value="UniProtKB-SubCell"/>
</dbReference>
<dbReference type="GO" id="GO:0006826">
    <property type="term" value="P:iron ion transport"/>
    <property type="evidence" value="ECO:0007669"/>
    <property type="project" value="UniProtKB-KW"/>
</dbReference>
<evidence type="ECO:0000256" key="2">
    <source>
        <dbReference type="ARBA" id="ARBA00022448"/>
    </source>
</evidence>
<keyword evidence="3 10" id="KW-1134">Transmembrane beta strand</keyword>
<dbReference type="OrthoDB" id="7051241at2"/>
<evidence type="ECO:0000256" key="12">
    <source>
        <dbReference type="SAM" id="SignalP"/>
    </source>
</evidence>
<evidence type="ECO:0000256" key="10">
    <source>
        <dbReference type="PROSITE-ProRule" id="PRU01360"/>
    </source>
</evidence>
<name>A0A2S8B0J1_9SPHN</name>
<evidence type="ECO:0000256" key="1">
    <source>
        <dbReference type="ARBA" id="ARBA00004571"/>
    </source>
</evidence>
<comment type="caution">
    <text evidence="14">The sequence shown here is derived from an EMBL/GenBank/DDBJ whole genome shotgun (WGS) entry which is preliminary data.</text>
</comment>
<dbReference type="Pfam" id="PF00593">
    <property type="entry name" value="TonB_dep_Rec_b-barrel"/>
    <property type="match status" value="1"/>
</dbReference>
<keyword evidence="14" id="KW-0675">Receptor</keyword>
<keyword evidence="9 10" id="KW-0998">Cell outer membrane</keyword>
<keyword evidence="7 11" id="KW-0798">TonB box</keyword>
<evidence type="ECO:0000313" key="14">
    <source>
        <dbReference type="EMBL" id="PQM25886.1"/>
    </source>
</evidence>
<dbReference type="InterPro" id="IPR039426">
    <property type="entry name" value="TonB-dep_rcpt-like"/>
</dbReference>
<evidence type="ECO:0000256" key="5">
    <source>
        <dbReference type="ARBA" id="ARBA00022692"/>
    </source>
</evidence>
<dbReference type="Pfam" id="PF07715">
    <property type="entry name" value="Plug"/>
    <property type="match status" value="1"/>
</dbReference>
<dbReference type="InterPro" id="IPR036942">
    <property type="entry name" value="Beta-barrel_TonB_sf"/>
</dbReference>
<proteinExistence type="inferred from homology"/>
<dbReference type="SUPFAM" id="SSF56935">
    <property type="entry name" value="Porins"/>
    <property type="match status" value="1"/>
</dbReference>
<dbReference type="Gene3D" id="3.55.50.30">
    <property type="match status" value="1"/>
</dbReference>
<dbReference type="AlphaFoldDB" id="A0A2S8B0J1"/>
<dbReference type="EMBL" id="PHFW01000003">
    <property type="protein sequence ID" value="PQM25886.1"/>
    <property type="molecule type" value="Genomic_DNA"/>
</dbReference>
<evidence type="ECO:0000256" key="4">
    <source>
        <dbReference type="ARBA" id="ARBA00022496"/>
    </source>
</evidence>
<protein>
    <submittedName>
        <fullName evidence="14">TonB-dependent receptor</fullName>
    </submittedName>
</protein>
<dbReference type="InterPro" id="IPR011662">
    <property type="entry name" value="Secretin/TonB_short_N"/>
</dbReference>
<gene>
    <name evidence="14" type="ORF">CVO77_12275</name>
</gene>
<dbReference type="RefSeq" id="WP_105999308.1">
    <property type="nucleotide sequence ID" value="NZ_CM009578.1"/>
</dbReference>
<accession>A0A2S8B0J1</accession>
<evidence type="ECO:0000259" key="13">
    <source>
        <dbReference type="SMART" id="SM00965"/>
    </source>
</evidence>
<evidence type="ECO:0000313" key="15">
    <source>
        <dbReference type="Proteomes" id="UP000238954"/>
    </source>
</evidence>
<evidence type="ECO:0000256" key="8">
    <source>
        <dbReference type="ARBA" id="ARBA00023136"/>
    </source>
</evidence>
<keyword evidence="15" id="KW-1185">Reference proteome</keyword>
<dbReference type="PROSITE" id="PS52016">
    <property type="entry name" value="TONB_DEPENDENT_REC_3"/>
    <property type="match status" value="1"/>
</dbReference>
<keyword evidence="5 10" id="KW-0812">Transmembrane</keyword>
<dbReference type="PANTHER" id="PTHR47234">
    <property type="match status" value="1"/>
</dbReference>
<dbReference type="InterPro" id="IPR037066">
    <property type="entry name" value="Plug_dom_sf"/>
</dbReference>
<keyword evidence="4" id="KW-0406">Ion transport</keyword>
<evidence type="ECO:0000256" key="3">
    <source>
        <dbReference type="ARBA" id="ARBA00022452"/>
    </source>
</evidence>
<dbReference type="Gene3D" id="2.40.170.20">
    <property type="entry name" value="TonB-dependent receptor, beta-barrel domain"/>
    <property type="match status" value="1"/>
</dbReference>
<keyword evidence="12" id="KW-0732">Signal</keyword>
<comment type="subcellular location">
    <subcellularLocation>
        <location evidence="1 10">Cell outer membrane</location>
        <topology evidence="1 10">Multi-pass membrane protein</topology>
    </subcellularLocation>
</comment>
<keyword evidence="2 10" id="KW-0813">Transport</keyword>
<dbReference type="PANTHER" id="PTHR47234:SF2">
    <property type="entry name" value="TONB-DEPENDENT RECEPTOR"/>
    <property type="match status" value="1"/>
</dbReference>
<keyword evidence="4" id="KW-0410">Iron transport</keyword>
<evidence type="ECO:0000256" key="7">
    <source>
        <dbReference type="ARBA" id="ARBA00023077"/>
    </source>
</evidence>
<keyword evidence="8 10" id="KW-0472">Membrane</keyword>
<dbReference type="InterPro" id="IPR012910">
    <property type="entry name" value="Plug_dom"/>
</dbReference>
<dbReference type="Pfam" id="PF07660">
    <property type="entry name" value="STN"/>
    <property type="match status" value="1"/>
</dbReference>
<feature type="signal peptide" evidence="12">
    <location>
        <begin position="1"/>
        <end position="26"/>
    </location>
</feature>
<evidence type="ECO:0000256" key="9">
    <source>
        <dbReference type="ARBA" id="ARBA00023237"/>
    </source>
</evidence>
<evidence type="ECO:0000256" key="11">
    <source>
        <dbReference type="RuleBase" id="RU003357"/>
    </source>
</evidence>
<dbReference type="InterPro" id="IPR000531">
    <property type="entry name" value="Beta-barrel_TonB"/>
</dbReference>
<dbReference type="Proteomes" id="UP000238954">
    <property type="component" value="Chromosome"/>
</dbReference>
<dbReference type="Gene3D" id="2.170.130.10">
    <property type="entry name" value="TonB-dependent receptor, plug domain"/>
    <property type="match status" value="1"/>
</dbReference>
<evidence type="ECO:0000256" key="6">
    <source>
        <dbReference type="ARBA" id="ARBA00023004"/>
    </source>
</evidence>
<reference evidence="15" key="1">
    <citation type="submission" date="2017-11" db="EMBL/GenBank/DDBJ databases">
        <title>The complete genome sequence of Sphingopyxis pomeranensis sp. nov. strain WS5A3p.</title>
        <authorList>
            <person name="Kaminski M.A."/>
        </authorList>
    </citation>
    <scope>NUCLEOTIDE SEQUENCE [LARGE SCALE GENOMIC DNA]</scope>
    <source>
        <strain evidence="15">WS5A3p</strain>
    </source>
</reference>
<organism evidence="14 15">
    <name type="scientific">Sphingopyxis lindanitolerans</name>
    <dbReference type="NCBI Taxonomy" id="2054227"/>
    <lineage>
        <taxon>Bacteria</taxon>
        <taxon>Pseudomonadati</taxon>
        <taxon>Pseudomonadota</taxon>
        <taxon>Alphaproteobacteria</taxon>
        <taxon>Sphingomonadales</taxon>
        <taxon>Sphingomonadaceae</taxon>
        <taxon>Sphingopyxis</taxon>
    </lineage>
</organism>
<feature type="domain" description="Secretin/TonB short N-terminal" evidence="13">
    <location>
        <begin position="53"/>
        <end position="103"/>
    </location>
</feature>
<feature type="chain" id="PRO_5015579018" evidence="12">
    <location>
        <begin position="27"/>
        <end position="978"/>
    </location>
</feature>
<comment type="similarity">
    <text evidence="10 11">Belongs to the TonB-dependent receptor family.</text>
</comment>
<dbReference type="SMART" id="SM00965">
    <property type="entry name" value="STN"/>
    <property type="match status" value="1"/>
</dbReference>
<keyword evidence="6" id="KW-0408">Iron</keyword>